<evidence type="ECO:0000256" key="1">
    <source>
        <dbReference type="ARBA" id="ARBA00009013"/>
    </source>
</evidence>
<dbReference type="EMBL" id="JAVDYB010000001">
    <property type="protein sequence ID" value="MDR7280225.1"/>
    <property type="molecule type" value="Genomic_DNA"/>
</dbReference>
<evidence type="ECO:0000259" key="3">
    <source>
        <dbReference type="PROSITE" id="PS50801"/>
    </source>
</evidence>
<dbReference type="InterPro" id="IPR058548">
    <property type="entry name" value="MlaB-like_STAS"/>
</dbReference>
<keyword evidence="5" id="KW-1185">Reference proteome</keyword>
<dbReference type="CDD" id="cd07043">
    <property type="entry name" value="STAS_anti-anti-sigma_factors"/>
    <property type="match status" value="1"/>
</dbReference>
<dbReference type="PROSITE" id="PS50801">
    <property type="entry name" value="STAS"/>
    <property type="match status" value="1"/>
</dbReference>
<comment type="caution">
    <text evidence="4">The sequence shown here is derived from an EMBL/GenBank/DDBJ whole genome shotgun (WGS) entry which is preliminary data.</text>
</comment>
<dbReference type="Pfam" id="PF13466">
    <property type="entry name" value="STAS_2"/>
    <property type="match status" value="1"/>
</dbReference>
<feature type="domain" description="STAS" evidence="3">
    <location>
        <begin position="18"/>
        <end position="109"/>
    </location>
</feature>
<proteinExistence type="inferred from homology"/>
<dbReference type="PANTHER" id="PTHR33495">
    <property type="entry name" value="ANTI-SIGMA FACTOR ANTAGONIST TM_1081-RELATED-RELATED"/>
    <property type="match status" value="1"/>
</dbReference>
<evidence type="ECO:0000313" key="5">
    <source>
        <dbReference type="Proteomes" id="UP001183643"/>
    </source>
</evidence>
<comment type="similarity">
    <text evidence="1 2">Belongs to the anti-sigma-factor antagonist family.</text>
</comment>
<reference evidence="4" key="1">
    <citation type="submission" date="2023-07" db="EMBL/GenBank/DDBJ databases">
        <title>Sequencing the genomes of 1000 actinobacteria strains.</title>
        <authorList>
            <person name="Klenk H.-P."/>
        </authorList>
    </citation>
    <scope>NUCLEOTIDE SEQUENCE</scope>
    <source>
        <strain evidence="4">DSM 44707</strain>
    </source>
</reference>
<dbReference type="GO" id="GO:0043856">
    <property type="term" value="F:anti-sigma factor antagonist activity"/>
    <property type="evidence" value="ECO:0007669"/>
    <property type="project" value="InterPro"/>
</dbReference>
<dbReference type="InterPro" id="IPR002645">
    <property type="entry name" value="STAS_dom"/>
</dbReference>
<dbReference type="InterPro" id="IPR036513">
    <property type="entry name" value="STAS_dom_sf"/>
</dbReference>
<dbReference type="RefSeq" id="WP_310374470.1">
    <property type="nucleotide sequence ID" value="NZ_JAVDYB010000001.1"/>
</dbReference>
<evidence type="ECO:0000256" key="2">
    <source>
        <dbReference type="RuleBase" id="RU003749"/>
    </source>
</evidence>
<sequence>MEPVSVSVSGYAGRALGVALAGEIDFSNADAVLATIHGEMNARRPPSVRVDLAAVTFLDSSGIGVLVDVMKLAHATHARFRVEHPSPAVRDQLRIAGLLDAFGLGRPGA</sequence>
<gene>
    <name evidence="4" type="ORF">J2S41_007003</name>
</gene>
<evidence type="ECO:0000313" key="4">
    <source>
        <dbReference type="EMBL" id="MDR7280225.1"/>
    </source>
</evidence>
<dbReference type="AlphaFoldDB" id="A0AAE3YX47"/>
<name>A0AAE3YX47_9ACTN</name>
<dbReference type="Proteomes" id="UP001183643">
    <property type="component" value="Unassembled WGS sequence"/>
</dbReference>
<dbReference type="SUPFAM" id="SSF52091">
    <property type="entry name" value="SpoIIaa-like"/>
    <property type="match status" value="1"/>
</dbReference>
<dbReference type="NCBIfam" id="TIGR00377">
    <property type="entry name" value="ant_ant_sig"/>
    <property type="match status" value="1"/>
</dbReference>
<organism evidence="4 5">
    <name type="scientific">Catenuloplanes atrovinosus</name>
    <dbReference type="NCBI Taxonomy" id="137266"/>
    <lineage>
        <taxon>Bacteria</taxon>
        <taxon>Bacillati</taxon>
        <taxon>Actinomycetota</taxon>
        <taxon>Actinomycetes</taxon>
        <taxon>Micromonosporales</taxon>
        <taxon>Micromonosporaceae</taxon>
        <taxon>Catenuloplanes</taxon>
    </lineage>
</organism>
<dbReference type="InterPro" id="IPR003658">
    <property type="entry name" value="Anti-sigma_ant"/>
</dbReference>
<dbReference type="PANTHER" id="PTHR33495:SF2">
    <property type="entry name" value="ANTI-SIGMA FACTOR ANTAGONIST TM_1081-RELATED"/>
    <property type="match status" value="1"/>
</dbReference>
<dbReference type="Gene3D" id="3.30.750.24">
    <property type="entry name" value="STAS domain"/>
    <property type="match status" value="1"/>
</dbReference>
<accession>A0AAE3YX47</accession>
<protein>
    <recommendedName>
        <fullName evidence="2">Anti-sigma factor antagonist</fullName>
    </recommendedName>
</protein>